<feature type="domain" description="Luciferase-like" evidence="5">
    <location>
        <begin position="2"/>
        <end position="230"/>
    </location>
</feature>
<dbReference type="AlphaFoldDB" id="A0A381VTR0"/>
<name>A0A381VTR0_9ZZZZ</name>
<dbReference type="InterPro" id="IPR011251">
    <property type="entry name" value="Luciferase-like_dom"/>
</dbReference>
<dbReference type="PANTHER" id="PTHR42847:SF8">
    <property type="entry name" value="CONSERVED PROTEIN"/>
    <property type="match status" value="1"/>
</dbReference>
<organism evidence="6">
    <name type="scientific">marine metagenome</name>
    <dbReference type="NCBI Taxonomy" id="408172"/>
    <lineage>
        <taxon>unclassified sequences</taxon>
        <taxon>metagenomes</taxon>
        <taxon>ecological metagenomes</taxon>
    </lineage>
</organism>
<evidence type="ECO:0000256" key="2">
    <source>
        <dbReference type="ARBA" id="ARBA00022643"/>
    </source>
</evidence>
<keyword evidence="1" id="KW-0285">Flavoprotein</keyword>
<dbReference type="GO" id="GO:0046306">
    <property type="term" value="P:alkanesulfonate catabolic process"/>
    <property type="evidence" value="ECO:0007669"/>
    <property type="project" value="TreeGrafter"/>
</dbReference>
<reference evidence="6" key="1">
    <citation type="submission" date="2018-05" db="EMBL/GenBank/DDBJ databases">
        <authorList>
            <person name="Lanie J.A."/>
            <person name="Ng W.-L."/>
            <person name="Kazmierczak K.M."/>
            <person name="Andrzejewski T.M."/>
            <person name="Davidsen T.M."/>
            <person name="Wayne K.J."/>
            <person name="Tettelin H."/>
            <person name="Glass J.I."/>
            <person name="Rusch D."/>
            <person name="Podicherti R."/>
            <person name="Tsui H.-C.T."/>
            <person name="Winkler M.E."/>
        </authorList>
    </citation>
    <scope>NUCLEOTIDE SEQUENCE</scope>
</reference>
<dbReference type="InterPro" id="IPR019921">
    <property type="entry name" value="Lucif-like_OxRdtase_Rv2161c"/>
</dbReference>
<dbReference type="PANTHER" id="PTHR42847">
    <property type="entry name" value="ALKANESULFONATE MONOOXYGENASE"/>
    <property type="match status" value="1"/>
</dbReference>
<evidence type="ECO:0000259" key="5">
    <source>
        <dbReference type="Pfam" id="PF00296"/>
    </source>
</evidence>
<dbReference type="GO" id="GO:0008726">
    <property type="term" value="F:alkanesulfonate monooxygenase activity"/>
    <property type="evidence" value="ECO:0007669"/>
    <property type="project" value="TreeGrafter"/>
</dbReference>
<evidence type="ECO:0000256" key="3">
    <source>
        <dbReference type="ARBA" id="ARBA00023002"/>
    </source>
</evidence>
<protein>
    <recommendedName>
        <fullName evidence="5">Luciferase-like domain-containing protein</fullName>
    </recommendedName>
</protein>
<sequence length="289" mass="31731">MKFGFSLANNQGIEDVQDILRLAARAEELGFDSVWASDHVFNSGHVLQRIGDKPYYEPMTILSYVAATTKSVLLGTSVLVLPNHNPINLAKTAATLDVMSGGRLVLGVGVGAVENEMEAMGSPYAERGAITDESIQVMKELWTQQDPSFQGRFHSFSGMKFSPKPAQNPHVPLIIGGSSRAAIRRAARLGNGWHPSALPLEEFSQKIQYLRERTKTSGRTSDEIPISVSAAMRGREGHALGTDPEEILQKARSYEELGVQRMVISSNTRDPDQMLPDMEMLAREVLPQL</sequence>
<dbReference type="SUPFAM" id="SSF51679">
    <property type="entry name" value="Bacterial luciferase-like"/>
    <property type="match status" value="1"/>
</dbReference>
<evidence type="ECO:0000313" key="6">
    <source>
        <dbReference type="EMBL" id="SVA42953.1"/>
    </source>
</evidence>
<dbReference type="Pfam" id="PF00296">
    <property type="entry name" value="Bac_luciferase"/>
    <property type="match status" value="1"/>
</dbReference>
<evidence type="ECO:0000256" key="1">
    <source>
        <dbReference type="ARBA" id="ARBA00022630"/>
    </source>
</evidence>
<dbReference type="InterPro" id="IPR036661">
    <property type="entry name" value="Luciferase-like_sf"/>
</dbReference>
<dbReference type="InterPro" id="IPR050172">
    <property type="entry name" value="SsuD_RutA_monooxygenase"/>
</dbReference>
<keyword evidence="2" id="KW-0288">FMN</keyword>
<dbReference type="NCBIfam" id="TIGR03619">
    <property type="entry name" value="F420_Rv2161c"/>
    <property type="match status" value="1"/>
</dbReference>
<dbReference type="EMBL" id="UINC01009584">
    <property type="protein sequence ID" value="SVA42953.1"/>
    <property type="molecule type" value="Genomic_DNA"/>
</dbReference>
<accession>A0A381VTR0</accession>
<evidence type="ECO:0000256" key="4">
    <source>
        <dbReference type="ARBA" id="ARBA00023033"/>
    </source>
</evidence>
<keyword evidence="4" id="KW-0503">Monooxygenase</keyword>
<proteinExistence type="predicted"/>
<gene>
    <name evidence="6" type="ORF">METZ01_LOCUS95807</name>
</gene>
<dbReference type="Gene3D" id="3.20.20.30">
    <property type="entry name" value="Luciferase-like domain"/>
    <property type="match status" value="1"/>
</dbReference>
<keyword evidence="3" id="KW-0560">Oxidoreductase</keyword>